<evidence type="ECO:0000313" key="3">
    <source>
        <dbReference type="Proteomes" id="UP001594351"/>
    </source>
</evidence>
<keyword evidence="1" id="KW-0812">Transmembrane</keyword>
<sequence>CIIRHNPVLMILPFAIPPFRCYSLSELLEVLLWQGMGLVGWPIVIIGGLFSFLFQAQSINPGALLLILIYPALLFLLIHVLSSKRPQWWALILMHILLTLSFAAVWFQVLNGYDFMVG</sequence>
<keyword evidence="3" id="KW-1185">Reference proteome</keyword>
<name>A0ABV6Z6G6_UNCC1</name>
<organism evidence="2 3">
    <name type="scientific">candidate division CSSED10-310 bacterium</name>
    <dbReference type="NCBI Taxonomy" id="2855610"/>
    <lineage>
        <taxon>Bacteria</taxon>
        <taxon>Bacteria division CSSED10-310</taxon>
    </lineage>
</organism>
<comment type="caution">
    <text evidence="2">The sequence shown here is derived from an EMBL/GenBank/DDBJ whole genome shotgun (WGS) entry which is preliminary data.</text>
</comment>
<feature type="transmembrane region" description="Helical" evidence="1">
    <location>
        <begin position="88"/>
        <end position="109"/>
    </location>
</feature>
<accession>A0ABV6Z6G6</accession>
<protein>
    <recommendedName>
        <fullName evidence="4">CPBP family intramembrane metalloprotease</fullName>
    </recommendedName>
</protein>
<gene>
    <name evidence="2" type="ORF">ACFL27_27900</name>
</gene>
<dbReference type="Proteomes" id="UP001594351">
    <property type="component" value="Unassembled WGS sequence"/>
</dbReference>
<proteinExistence type="predicted"/>
<evidence type="ECO:0000256" key="1">
    <source>
        <dbReference type="SAM" id="Phobius"/>
    </source>
</evidence>
<feature type="non-terminal residue" evidence="2">
    <location>
        <position position="1"/>
    </location>
</feature>
<evidence type="ECO:0000313" key="2">
    <source>
        <dbReference type="EMBL" id="MFC1854027.1"/>
    </source>
</evidence>
<evidence type="ECO:0008006" key="4">
    <source>
        <dbReference type="Google" id="ProtNLM"/>
    </source>
</evidence>
<feature type="transmembrane region" description="Helical" evidence="1">
    <location>
        <begin position="62"/>
        <end position="81"/>
    </location>
</feature>
<reference evidence="2 3" key="1">
    <citation type="submission" date="2024-09" db="EMBL/GenBank/DDBJ databases">
        <title>Laminarin stimulates single cell rates of sulfate reduction while oxygen inhibits transcriptomic activity in coastal marine sediment.</title>
        <authorList>
            <person name="Lindsay M."/>
            <person name="Orcutt B."/>
            <person name="Emerson D."/>
            <person name="Stepanauskas R."/>
            <person name="D'Angelo T."/>
        </authorList>
    </citation>
    <scope>NUCLEOTIDE SEQUENCE [LARGE SCALE GENOMIC DNA]</scope>
    <source>
        <strain evidence="2">SAG AM-311-K15</strain>
    </source>
</reference>
<keyword evidence="1" id="KW-0472">Membrane</keyword>
<feature type="transmembrane region" description="Helical" evidence="1">
    <location>
        <begin position="30"/>
        <end position="56"/>
    </location>
</feature>
<keyword evidence="1" id="KW-1133">Transmembrane helix</keyword>
<dbReference type="EMBL" id="JBHPBY010000684">
    <property type="protein sequence ID" value="MFC1854027.1"/>
    <property type="molecule type" value="Genomic_DNA"/>
</dbReference>